<protein>
    <submittedName>
        <fullName evidence="3">Uncharacterized protein</fullName>
    </submittedName>
</protein>
<evidence type="ECO:0000256" key="2">
    <source>
        <dbReference type="SAM" id="SignalP"/>
    </source>
</evidence>
<dbReference type="EMBL" id="BMKM01000003">
    <property type="protein sequence ID" value="GGE19206.1"/>
    <property type="molecule type" value="Genomic_DNA"/>
</dbReference>
<evidence type="ECO:0000313" key="4">
    <source>
        <dbReference type="Proteomes" id="UP000614460"/>
    </source>
</evidence>
<proteinExistence type="predicted"/>
<keyword evidence="4" id="KW-1185">Reference proteome</keyword>
<sequence length="102" mass="11124">MKKLKMNLFMVAALAIAAVTMSFKMVEKSSATLENQYWFEMNAAGTTPLPGPLDDIDEICPTKAATPNCARLYNESQTTGSGSSRTVISGQVNNQVDFRTKQ</sequence>
<comment type="caution">
    <text evidence="3">The sequence shown here is derived from an EMBL/GenBank/DDBJ whole genome shotgun (WGS) entry which is preliminary data.</text>
</comment>
<feature type="signal peptide" evidence="2">
    <location>
        <begin position="1"/>
        <end position="17"/>
    </location>
</feature>
<reference evidence="3" key="1">
    <citation type="journal article" date="2014" name="Int. J. Syst. Evol. Microbiol.">
        <title>Complete genome sequence of Corynebacterium casei LMG S-19264T (=DSM 44701T), isolated from a smear-ripened cheese.</title>
        <authorList>
            <consortium name="US DOE Joint Genome Institute (JGI-PGF)"/>
            <person name="Walter F."/>
            <person name="Albersmeier A."/>
            <person name="Kalinowski J."/>
            <person name="Ruckert C."/>
        </authorList>
    </citation>
    <scope>NUCLEOTIDE SEQUENCE</scope>
    <source>
        <strain evidence="3">CGMCC 1.15966</strain>
    </source>
</reference>
<feature type="chain" id="PRO_5034675006" evidence="2">
    <location>
        <begin position="18"/>
        <end position="102"/>
    </location>
</feature>
<dbReference type="Proteomes" id="UP000614460">
    <property type="component" value="Unassembled WGS sequence"/>
</dbReference>
<gene>
    <name evidence="3" type="ORF">GCM10011516_16140</name>
</gene>
<evidence type="ECO:0000256" key="1">
    <source>
        <dbReference type="SAM" id="MobiDB-lite"/>
    </source>
</evidence>
<keyword evidence="2" id="KW-0732">Signal</keyword>
<dbReference type="RefSeq" id="WP_182498450.1">
    <property type="nucleotide sequence ID" value="NZ_BMKM01000003.1"/>
</dbReference>
<name>A0A8H9FYC8_9SPHI</name>
<feature type="region of interest" description="Disordered" evidence="1">
    <location>
        <begin position="74"/>
        <end position="102"/>
    </location>
</feature>
<dbReference type="AlphaFoldDB" id="A0A8H9FYC8"/>
<evidence type="ECO:0000313" key="3">
    <source>
        <dbReference type="EMBL" id="GGE19206.1"/>
    </source>
</evidence>
<reference evidence="3" key="2">
    <citation type="submission" date="2020-09" db="EMBL/GenBank/DDBJ databases">
        <authorList>
            <person name="Sun Q."/>
            <person name="Zhou Y."/>
        </authorList>
    </citation>
    <scope>NUCLEOTIDE SEQUENCE</scope>
    <source>
        <strain evidence="3">CGMCC 1.15966</strain>
    </source>
</reference>
<organism evidence="3 4">
    <name type="scientific">Sphingobacterium cellulitidis</name>
    <dbReference type="NCBI Taxonomy" id="1768011"/>
    <lineage>
        <taxon>Bacteria</taxon>
        <taxon>Pseudomonadati</taxon>
        <taxon>Bacteroidota</taxon>
        <taxon>Sphingobacteriia</taxon>
        <taxon>Sphingobacteriales</taxon>
        <taxon>Sphingobacteriaceae</taxon>
        <taxon>Sphingobacterium</taxon>
    </lineage>
</organism>
<accession>A0A8H9FYC8</accession>